<dbReference type="AlphaFoldDB" id="A0A2W2FIF9"/>
<evidence type="ECO:0000313" key="2">
    <source>
        <dbReference type="Proteomes" id="UP000248544"/>
    </source>
</evidence>
<reference evidence="1 2" key="1">
    <citation type="submission" date="2018-01" db="EMBL/GenBank/DDBJ databases">
        <title>Draft genome sequence of Sphaerisporangium sp. 7K107.</title>
        <authorList>
            <person name="Sahin N."/>
            <person name="Saygin H."/>
            <person name="Ay H."/>
        </authorList>
    </citation>
    <scope>NUCLEOTIDE SEQUENCE [LARGE SCALE GENOMIC DNA]</scope>
    <source>
        <strain evidence="1 2">7K107</strain>
    </source>
</reference>
<protein>
    <recommendedName>
        <fullName evidence="3">DUF2867 domain-containing protein</fullName>
    </recommendedName>
</protein>
<dbReference type="RefSeq" id="WP_111170304.1">
    <property type="nucleotide sequence ID" value="NZ_POUA01000270.1"/>
</dbReference>
<evidence type="ECO:0008006" key="3">
    <source>
        <dbReference type="Google" id="ProtNLM"/>
    </source>
</evidence>
<proteinExistence type="predicted"/>
<comment type="caution">
    <text evidence="1">The sequence shown here is derived from an EMBL/GenBank/DDBJ whole genome shotgun (WGS) entry which is preliminary data.</text>
</comment>
<sequence length="185" mass="20970">MPKVLESFIPRPLAGERHELHIRQSPESVWRALNTLSPGDLPLVGMLMGIRSLPAKGAAAFTNEAPSMINTMIRRGWFQLADEPRRYVVLGSISQFWRLRSESHRRSCPPERFRDYTLPGFAKSASVFEVIPAGEGTLLRTETWISADDATARRRMLAYWRLIRPFSGVIRRLMLHAIAKKAATS</sequence>
<keyword evidence="2" id="KW-1185">Reference proteome</keyword>
<dbReference type="EMBL" id="POUA01000270">
    <property type="protein sequence ID" value="PZG35432.1"/>
    <property type="molecule type" value="Genomic_DNA"/>
</dbReference>
<evidence type="ECO:0000313" key="1">
    <source>
        <dbReference type="EMBL" id="PZG35432.1"/>
    </source>
</evidence>
<gene>
    <name evidence="1" type="ORF">C1I98_27415</name>
</gene>
<name>A0A2W2FIF9_9ACTN</name>
<accession>A0A2W2FIF9</accession>
<dbReference type="Proteomes" id="UP000248544">
    <property type="component" value="Unassembled WGS sequence"/>
</dbReference>
<organism evidence="1 2">
    <name type="scientific">Spongiactinospora gelatinilytica</name>
    <dbReference type="NCBI Taxonomy" id="2666298"/>
    <lineage>
        <taxon>Bacteria</taxon>
        <taxon>Bacillati</taxon>
        <taxon>Actinomycetota</taxon>
        <taxon>Actinomycetes</taxon>
        <taxon>Streptosporangiales</taxon>
        <taxon>Streptosporangiaceae</taxon>
        <taxon>Spongiactinospora</taxon>
    </lineage>
</organism>